<dbReference type="AlphaFoldDB" id="A0A0G4HA45"/>
<gene>
    <name evidence="1" type="ORF">Cvel_6061</name>
</gene>
<protein>
    <submittedName>
        <fullName evidence="1">Uncharacterized protein</fullName>
    </submittedName>
</protein>
<accession>A0A0G4HA45</accession>
<reference evidence="1" key="1">
    <citation type="submission" date="2014-11" db="EMBL/GenBank/DDBJ databases">
        <authorList>
            <person name="Otto D Thomas"/>
            <person name="Naeem Raeece"/>
        </authorList>
    </citation>
    <scope>NUCLEOTIDE SEQUENCE</scope>
</reference>
<dbReference type="EMBL" id="CDMZ01002115">
    <property type="protein sequence ID" value="CEM40842.1"/>
    <property type="molecule type" value="Genomic_DNA"/>
</dbReference>
<name>A0A0G4HA45_9ALVE</name>
<dbReference type="PhylomeDB" id="A0A0G4HA45"/>
<organism evidence="1">
    <name type="scientific">Chromera velia CCMP2878</name>
    <dbReference type="NCBI Taxonomy" id="1169474"/>
    <lineage>
        <taxon>Eukaryota</taxon>
        <taxon>Sar</taxon>
        <taxon>Alveolata</taxon>
        <taxon>Colpodellida</taxon>
        <taxon>Chromeraceae</taxon>
        <taxon>Chromera</taxon>
    </lineage>
</organism>
<sequence>MRSVVSKCLRALREGRHPSERKRTHEYLGCSFHDLKAHLEKDDFHGNPGMSWENYGSLWHVDHIVPIQYRGRDGQKPDVETVISRLHHSNLQPMWGEDNLRKGNRFLRNEPGVRTEGISMTAESAVGRGFVSMGAFGGGAKSARDRRFASTAAFGRFVENAGGLRFANTVVSGQRAESVGDLKSVSTADFGQPARSAGARKSVSTAASGQHAEIVGEHRFANTVVCGDCAKSVAETEFVSMVGSEGLAESVEVPKSVSTGEGALSV</sequence>
<dbReference type="VEuPathDB" id="CryptoDB:Cvel_6061"/>
<evidence type="ECO:0000313" key="1">
    <source>
        <dbReference type="EMBL" id="CEM40842.1"/>
    </source>
</evidence>
<proteinExistence type="predicted"/>